<protein>
    <submittedName>
        <fullName evidence="1">Helix-turn-helix domain-containing protein</fullName>
    </submittedName>
</protein>
<evidence type="ECO:0000313" key="2">
    <source>
        <dbReference type="Proteomes" id="UP001276564"/>
    </source>
</evidence>
<dbReference type="Gene3D" id="1.10.10.10">
    <property type="entry name" value="Winged helix-like DNA-binding domain superfamily/Winged helix DNA-binding domain"/>
    <property type="match status" value="1"/>
</dbReference>
<name>A0ABU5AIM5_9HYPH</name>
<organism evidence="1 2">
    <name type="scientific">Mesorhizobium abyssinicae</name>
    <dbReference type="NCBI Taxonomy" id="1209958"/>
    <lineage>
        <taxon>Bacteria</taxon>
        <taxon>Pseudomonadati</taxon>
        <taxon>Pseudomonadota</taxon>
        <taxon>Alphaproteobacteria</taxon>
        <taxon>Hyphomicrobiales</taxon>
        <taxon>Phyllobacteriaceae</taxon>
        <taxon>Mesorhizobium</taxon>
    </lineage>
</organism>
<dbReference type="RefSeq" id="WP_320319872.1">
    <property type="nucleotide sequence ID" value="NZ_JAVIIP010000003.1"/>
</dbReference>
<dbReference type="EMBL" id="JAVIIP010000003">
    <property type="protein sequence ID" value="MDX8537096.1"/>
    <property type="molecule type" value="Genomic_DNA"/>
</dbReference>
<proteinExistence type="predicted"/>
<comment type="caution">
    <text evidence="1">The sequence shown here is derived from an EMBL/GenBank/DDBJ whole genome shotgun (WGS) entry which is preliminary data.</text>
</comment>
<reference evidence="1 2" key="1">
    <citation type="submission" date="2023-08" db="EMBL/GenBank/DDBJ databases">
        <title>Implementing the SeqCode for naming new Mesorhizobium species isolated from Vachellia karroo root nodules.</title>
        <authorList>
            <person name="Van Lill M."/>
        </authorList>
    </citation>
    <scope>NUCLEOTIDE SEQUENCE [LARGE SCALE GENOMIC DNA]</scope>
    <source>
        <strain evidence="1 2">VK4B</strain>
    </source>
</reference>
<dbReference type="SUPFAM" id="SSF46894">
    <property type="entry name" value="C-terminal effector domain of the bipartite response regulators"/>
    <property type="match status" value="1"/>
</dbReference>
<dbReference type="InterPro" id="IPR036388">
    <property type="entry name" value="WH-like_DNA-bd_sf"/>
</dbReference>
<evidence type="ECO:0000313" key="1">
    <source>
        <dbReference type="EMBL" id="MDX8537096.1"/>
    </source>
</evidence>
<dbReference type="InterPro" id="IPR016032">
    <property type="entry name" value="Sig_transdc_resp-reg_C-effctor"/>
</dbReference>
<keyword evidence="2" id="KW-1185">Reference proteome</keyword>
<sequence length="120" mass="13587">MLYQNRREARLSACVCCGFDPELKDPEAIARAARLSSFEHRLFEIFRRRFGRYVEADQIAYLLYADDPNGGPMFAKEVIGVTVGRLRKKLQPYGLTIDGMMGRGSSGRRLIWVEAKQAAA</sequence>
<dbReference type="Proteomes" id="UP001276564">
    <property type="component" value="Unassembled WGS sequence"/>
</dbReference>
<accession>A0ABU5AIM5</accession>
<gene>
    <name evidence="1" type="ORF">RFM23_05590</name>
</gene>